<dbReference type="PANTHER" id="PTHR46211:SF1">
    <property type="entry name" value="GLYCEROPHOSPHODIESTER PHOSPHODIESTERASE, CYTOPLASMIC"/>
    <property type="match status" value="1"/>
</dbReference>
<reference evidence="2" key="2">
    <citation type="submission" date="2021-09" db="EMBL/GenBank/DDBJ databases">
        <authorList>
            <person name="Gilroy R."/>
        </authorList>
    </citation>
    <scope>NUCLEOTIDE SEQUENCE</scope>
    <source>
        <strain evidence="2">CHK121-7720</strain>
    </source>
</reference>
<reference evidence="2" key="1">
    <citation type="journal article" date="2021" name="PeerJ">
        <title>Extensive microbial diversity within the chicken gut microbiome revealed by metagenomics and culture.</title>
        <authorList>
            <person name="Gilroy R."/>
            <person name="Ravi A."/>
            <person name="Getino M."/>
            <person name="Pursley I."/>
            <person name="Horton D.L."/>
            <person name="Alikhan N.F."/>
            <person name="Baker D."/>
            <person name="Gharbi K."/>
            <person name="Hall N."/>
            <person name="Watson M."/>
            <person name="Adriaenssens E.M."/>
            <person name="Foster-Nyarko E."/>
            <person name="Jarju S."/>
            <person name="Secka A."/>
            <person name="Antonio M."/>
            <person name="Oren A."/>
            <person name="Chaudhuri R.R."/>
            <person name="La Ragione R."/>
            <person name="Hildebrand F."/>
            <person name="Pallen M.J."/>
        </authorList>
    </citation>
    <scope>NUCLEOTIDE SEQUENCE</scope>
    <source>
        <strain evidence="2">CHK121-7720</strain>
    </source>
</reference>
<dbReference type="Proteomes" id="UP000757103">
    <property type="component" value="Unassembled WGS sequence"/>
</dbReference>
<proteinExistence type="predicted"/>
<dbReference type="Gene3D" id="3.20.20.190">
    <property type="entry name" value="Phosphatidylinositol (PI) phosphodiesterase"/>
    <property type="match status" value="1"/>
</dbReference>
<dbReference type="PANTHER" id="PTHR46211">
    <property type="entry name" value="GLYCEROPHOSPHORYL DIESTER PHOSPHODIESTERASE"/>
    <property type="match status" value="1"/>
</dbReference>
<dbReference type="PROSITE" id="PS51704">
    <property type="entry name" value="GP_PDE"/>
    <property type="match status" value="1"/>
</dbReference>
<gene>
    <name evidence="2" type="ORF">K8U91_00935</name>
</gene>
<dbReference type="GO" id="GO:0006629">
    <property type="term" value="P:lipid metabolic process"/>
    <property type="evidence" value="ECO:0007669"/>
    <property type="project" value="InterPro"/>
</dbReference>
<dbReference type="RefSeq" id="WP_273305134.1">
    <property type="nucleotide sequence ID" value="NZ_DYUD01000006.1"/>
</dbReference>
<dbReference type="InterPro" id="IPR030395">
    <property type="entry name" value="GP_PDE_dom"/>
</dbReference>
<feature type="domain" description="GP-PDE" evidence="1">
    <location>
        <begin position="61"/>
        <end position="399"/>
    </location>
</feature>
<name>A0A921STY2_9BACT</name>
<comment type="caution">
    <text evidence="2">The sequence shown here is derived from an EMBL/GenBank/DDBJ whole genome shotgun (WGS) entry which is preliminary data.</text>
</comment>
<evidence type="ECO:0000313" key="3">
    <source>
        <dbReference type="Proteomes" id="UP000757103"/>
    </source>
</evidence>
<sequence>MKAKSIHSRLLYALALATTLSTTFTSCQEDGRTDGYSTFDVPELLPLSAEQKDVINYLPKNIIIAHRGTEFWAPEESEAAMRWARNMGADYLECDLQKTKDGVILALHDESLLRTTDVEVVYPNRKNDYTSAFTYQELLKLDIGSWFNEANPEQARASFVGQDILTLEDVLAIAEGKRIKRDANGKRIIVTDAEGNYVRTEYEDDPFDNGNRPGVYIETKAPYLFSGMEEALAKCLTENGWYADNIADMKKVAYKNGQPGAVDIANTPARVIVQTFDGAGLANFRKAFKRLIPIVYLMYDMSGNPATYADKINFAIRTGATIMGPMIDYVDGYPSSLLPWQGDMIRRTGMHIHAWSFNTNEQYLKYTGPWCDPNKEGGEDKNYLDGAFTNLTDMAIRFYNTELQAYADEGLNYFRSNSNLGIEDNIHKNKPVRDAREVLDELGY</sequence>
<dbReference type="GO" id="GO:0008081">
    <property type="term" value="F:phosphoric diester hydrolase activity"/>
    <property type="evidence" value="ECO:0007669"/>
    <property type="project" value="InterPro"/>
</dbReference>
<dbReference type="Pfam" id="PF03009">
    <property type="entry name" value="GDPD"/>
    <property type="match status" value="1"/>
</dbReference>
<evidence type="ECO:0000313" key="2">
    <source>
        <dbReference type="EMBL" id="HJG88028.1"/>
    </source>
</evidence>
<protein>
    <recommendedName>
        <fullName evidence="1">GP-PDE domain-containing protein</fullName>
    </recommendedName>
</protein>
<accession>A0A921STY2</accession>
<organism evidence="2 3">
    <name type="scientific">Barnesiella viscericola</name>
    <dbReference type="NCBI Taxonomy" id="397865"/>
    <lineage>
        <taxon>Bacteria</taxon>
        <taxon>Pseudomonadati</taxon>
        <taxon>Bacteroidota</taxon>
        <taxon>Bacteroidia</taxon>
        <taxon>Bacteroidales</taxon>
        <taxon>Barnesiellaceae</taxon>
        <taxon>Barnesiella</taxon>
    </lineage>
</organism>
<dbReference type="AlphaFoldDB" id="A0A921STY2"/>
<dbReference type="PROSITE" id="PS51257">
    <property type="entry name" value="PROKAR_LIPOPROTEIN"/>
    <property type="match status" value="1"/>
</dbReference>
<dbReference type="EMBL" id="DYUD01000006">
    <property type="protein sequence ID" value="HJG88028.1"/>
    <property type="molecule type" value="Genomic_DNA"/>
</dbReference>
<evidence type="ECO:0000259" key="1">
    <source>
        <dbReference type="PROSITE" id="PS51704"/>
    </source>
</evidence>
<dbReference type="InterPro" id="IPR017946">
    <property type="entry name" value="PLC-like_Pdiesterase_TIM-brl"/>
</dbReference>
<dbReference type="SUPFAM" id="SSF51695">
    <property type="entry name" value="PLC-like phosphodiesterases"/>
    <property type="match status" value="1"/>
</dbReference>